<organism evidence="3 4">
    <name type="scientific">Exocentrus adspersus</name>
    <dbReference type="NCBI Taxonomy" id="1586481"/>
    <lineage>
        <taxon>Eukaryota</taxon>
        <taxon>Metazoa</taxon>
        <taxon>Ecdysozoa</taxon>
        <taxon>Arthropoda</taxon>
        <taxon>Hexapoda</taxon>
        <taxon>Insecta</taxon>
        <taxon>Pterygota</taxon>
        <taxon>Neoptera</taxon>
        <taxon>Endopterygota</taxon>
        <taxon>Coleoptera</taxon>
        <taxon>Polyphaga</taxon>
        <taxon>Cucujiformia</taxon>
        <taxon>Chrysomeloidea</taxon>
        <taxon>Cerambycidae</taxon>
        <taxon>Lamiinae</taxon>
        <taxon>Acanthocinini</taxon>
        <taxon>Exocentrus</taxon>
    </lineage>
</organism>
<protein>
    <recommendedName>
        <fullName evidence="2">Spatacsin C-terminal domain-containing protein</fullName>
    </recommendedName>
</protein>
<dbReference type="EMBL" id="JANEYG010000003">
    <property type="protein sequence ID" value="KAJ8924490.1"/>
    <property type="molecule type" value="Genomic_DNA"/>
</dbReference>
<dbReference type="Proteomes" id="UP001159042">
    <property type="component" value="Unassembled WGS sequence"/>
</dbReference>
<dbReference type="GO" id="GO:0030425">
    <property type="term" value="C:dendrite"/>
    <property type="evidence" value="ECO:0007669"/>
    <property type="project" value="TreeGrafter"/>
</dbReference>
<reference evidence="3 4" key="1">
    <citation type="journal article" date="2023" name="Insect Mol. Biol.">
        <title>Genome sequencing provides insights into the evolution of gene families encoding plant cell wall-degrading enzymes in longhorned beetles.</title>
        <authorList>
            <person name="Shin N.R."/>
            <person name="Okamura Y."/>
            <person name="Kirsch R."/>
            <person name="Pauchet Y."/>
        </authorList>
    </citation>
    <scope>NUCLEOTIDE SEQUENCE [LARGE SCALE GENOMIC DNA]</scope>
    <source>
        <strain evidence="3">EAD_L_NR</strain>
    </source>
</reference>
<comment type="caution">
    <text evidence="3">The sequence shown here is derived from an EMBL/GenBank/DDBJ whole genome shotgun (WGS) entry which is preliminary data.</text>
</comment>
<dbReference type="PANTHER" id="PTHR13650">
    <property type="entry name" value="SPATACSIN"/>
    <property type="match status" value="1"/>
</dbReference>
<feature type="compositionally biased region" description="Polar residues" evidence="1">
    <location>
        <begin position="1"/>
        <end position="11"/>
    </location>
</feature>
<evidence type="ECO:0000259" key="2">
    <source>
        <dbReference type="Pfam" id="PF14649"/>
    </source>
</evidence>
<dbReference type="InterPro" id="IPR028107">
    <property type="entry name" value="Spatacsin_C_dom"/>
</dbReference>
<dbReference type="InterPro" id="IPR028103">
    <property type="entry name" value="Spatacsin"/>
</dbReference>
<dbReference type="GO" id="GO:0048489">
    <property type="term" value="P:synaptic vesicle transport"/>
    <property type="evidence" value="ECO:0007669"/>
    <property type="project" value="TreeGrafter"/>
</dbReference>
<dbReference type="GO" id="GO:0008088">
    <property type="term" value="P:axo-dendritic transport"/>
    <property type="evidence" value="ECO:0007669"/>
    <property type="project" value="TreeGrafter"/>
</dbReference>
<dbReference type="GO" id="GO:0030424">
    <property type="term" value="C:axon"/>
    <property type="evidence" value="ECO:0007669"/>
    <property type="project" value="TreeGrafter"/>
</dbReference>
<dbReference type="Pfam" id="PF14649">
    <property type="entry name" value="Spatacsin_C"/>
    <property type="match status" value="1"/>
</dbReference>
<accession>A0AAV8WCS6</accession>
<evidence type="ECO:0000313" key="3">
    <source>
        <dbReference type="EMBL" id="KAJ8924490.1"/>
    </source>
</evidence>
<keyword evidence="4" id="KW-1185">Reference proteome</keyword>
<name>A0AAV8WCS6_9CUCU</name>
<dbReference type="GO" id="GO:0007409">
    <property type="term" value="P:axonogenesis"/>
    <property type="evidence" value="ECO:0007669"/>
    <property type="project" value="TreeGrafter"/>
</dbReference>
<dbReference type="GO" id="GO:0045202">
    <property type="term" value="C:synapse"/>
    <property type="evidence" value="ECO:0007669"/>
    <property type="project" value="TreeGrafter"/>
</dbReference>
<gene>
    <name evidence="3" type="ORF">NQ315_007287</name>
</gene>
<dbReference type="GO" id="GO:0005737">
    <property type="term" value="C:cytoplasm"/>
    <property type="evidence" value="ECO:0007669"/>
    <property type="project" value="TreeGrafter"/>
</dbReference>
<evidence type="ECO:0000313" key="4">
    <source>
        <dbReference type="Proteomes" id="UP001159042"/>
    </source>
</evidence>
<dbReference type="PANTHER" id="PTHR13650:SF0">
    <property type="entry name" value="SPATACSIN"/>
    <property type="match status" value="1"/>
</dbReference>
<evidence type="ECO:0000256" key="1">
    <source>
        <dbReference type="SAM" id="MobiDB-lite"/>
    </source>
</evidence>
<feature type="region of interest" description="Disordered" evidence="1">
    <location>
        <begin position="1"/>
        <end position="22"/>
    </location>
</feature>
<feature type="domain" description="Spatacsin C-terminal" evidence="2">
    <location>
        <begin position="1399"/>
        <end position="1718"/>
    </location>
</feature>
<proteinExistence type="predicted"/>
<dbReference type="GO" id="GO:0007268">
    <property type="term" value="P:chemical synaptic transmission"/>
    <property type="evidence" value="ECO:0007669"/>
    <property type="project" value="TreeGrafter"/>
</dbReference>
<sequence>MASKTSHQRNFSKPPPPPNLSKEHVVIWTGWHCKGDREVSREAAAKGIDVNLVVLFLSLRKKVTAEEAESFFKEEVLLWVRELLDRKQIFRASHVLKNIGLEPNKELLDVFRTTTQTDLREYIGNHLKKSSELSDEVQQSWHFLDLILDNNVLVSKYKLGKDSLECLDGQSRQWKEEIAAKLFLRTRDALLLPYLSAERLWRQLLIYNDTKLLLIWINIQYNNVSGGYKIPECFLKVFQSFPITSEMVNEVASADVAANTRQIVLNEFSKFGIFNSTDANALVTILNRLDQSDSIENVYDILQGKHSNLTPNKFLALLVEYCLEHELYHVMNVCIKDFDLASIKAVTSITSPYLDVISSFRQLTSACSEAVLYDNIVTVSKFLNEDLVDYFKSNPIVLLALMFFTKDADFLNILTRKSFVVGGVELFQAVSKLLDDFNVVKAVYNKLTKPKTCSLTYYDLLERHMKVQAKKLFSFQFGESAMPHFGAPDLVKEYGYSKQINYLTYVRESRPSKACKLFFIEQLQCCGEADSKLVQKKIYKLAVRNFYCVETTTSCVAFLEMIGVDAQALKVAITSANILYSFNCLYESVVDLFLKVENDPYPVLRLLENKIVESIDFESFSNPDVFIEALKFHDIAVRFALCYDLKLPDLFLKQCASHGMWLPLLVLAQMWNYPIEQVKTALQPLKNPNLLEHISHSVQHDIQVDDQSVLMRERDSRSSFLSRIGVQKSVDTLQSDLGVSSLASQVSGGSNASSMGSDLLEIDVSNTKTTLAQTLIRCHNSTDPPRALLQACQLYRNPLLAVLATSYEPDSIVTNWLTWLAVSSEICHTFTNFETVAVSGDSVAELLEKCIRNRFSKVLLESLAIFLPTNPLFHFADFLHTCVNLDFAIPLLKSKLDLFKESLGKCRRYSIVSKNDLELTYLKNKIWIETTCLRLLSSAIEFNFSSLHEQIQFVQCLCGMDIAQYINCPDMQSLLLVLTTLCESGGGVRFDINLYLDVYNSERAVTGCIDKLLEQELFETAKKIARIGEVALDKIVLMECRHRYRNNDHADKSFWEKSGAQFKTHRISPGSVVEFYLEYVDKADNALEKHQLLKLAHEWAKDYDLPTKYDIERQKWLAYVRLDKSKRCDNMVFEAQPVHLTYKEMMEMTAAIPKCEEELTHEVTGVLEWLAKEALGQGNFWQAFRLEKMFGCRLQDMEILKLSHSLAEGVLLPYQLSSEQRLLLSSCGHYRRLSHRRTFLSNRLSSLSTASLSPENVSCLPTTAEPVDGTPVQDTLTLLYILTEKVTVGVEIAHRIFMMYRISLNIEIPYHVIVSNSDHVKMLKDALEDDCMHKLDVVHDFIRVYNWSKDEITDFICEEVVNAVSKYVRSKSDDFLMWNLRMDQEFHLVLQLLQDNCSLLGNKIYSYANATYKVQQSADLDFKISELALVIELLIIAHDCFTADCNMEGISLILKTCQSIVSHLLVLHSWKLIVRLLTGVGRYTEMSYVFHILKENDHFEFLLRKGSRKDNALKAALLDYLKKYCPDNKDLYKIVALHFALFSEVALLWEREALAVIKNLIAISKLEMQNNRLNADTQPYVLFTNTDGTRLCLNKAIENYTHATEFHLQGEKLAKAMKAAKQAELIALQMSLLKGLSSTGTAVCLLNLSQAQILALISKELSFDQSLILVQAYDYTPDWASVLYEQCILRNNTAYLHAFLKHHSMTDSLIQDISRKFLAANLNAPGEIASMKQVLNAVSSVHTKYRIASEMGFMDLVEDLIVGGQLAYLKDTVWKKGYKG</sequence>